<dbReference type="PROSITE" id="PS50297">
    <property type="entry name" value="ANK_REP_REGION"/>
    <property type="match status" value="1"/>
</dbReference>
<evidence type="ECO:0008006" key="7">
    <source>
        <dbReference type="Google" id="ProtNLM"/>
    </source>
</evidence>
<feature type="domain" description="Nephrocystin 3-like N-terminal" evidence="4">
    <location>
        <begin position="307"/>
        <end position="486"/>
    </location>
</feature>
<dbReference type="InterPro" id="IPR056884">
    <property type="entry name" value="NPHP3-like_N"/>
</dbReference>
<dbReference type="SMART" id="SM00248">
    <property type="entry name" value="ANK"/>
    <property type="match status" value="2"/>
</dbReference>
<protein>
    <recommendedName>
        <fullName evidence="7">NACHT domain-containing protein</fullName>
    </recommendedName>
</protein>
<keyword evidence="2" id="KW-0040">ANK repeat</keyword>
<dbReference type="InterPro" id="IPR027417">
    <property type="entry name" value="P-loop_NTPase"/>
</dbReference>
<evidence type="ECO:0000313" key="5">
    <source>
        <dbReference type="EMBL" id="KAJ2905009.1"/>
    </source>
</evidence>
<dbReference type="Pfam" id="PF24883">
    <property type="entry name" value="NPHP3_N"/>
    <property type="match status" value="1"/>
</dbReference>
<name>A0AAD5RWF3_9PEZI</name>
<dbReference type="AlphaFoldDB" id="A0AAD5RWF3"/>
<sequence>MEVSAQCKARWMVVAEVLMIASTTTKHADMMSVVPVARNDGLDPHLRLAAAVSEFEADLSMEEKTALRRSTARAVSFQPKSSDVMALTAEIDRRAREEKRVRCFGPRFTNFLHGVQQFAALGDVLIGGSQNLIACGVWSIVRMTLLAAVNFSGYLDRLSSLFMAAGRAAPRYQAMATVYSDSQSLQGNLAEYFTVVVRLCHDILKFTKKSTLGQLVSSLSDSDIHSYQSELDVKANAIKEEVNLLVAKRLESEASKNSIFRANWTVSTTAEGYRKRQRDRFRILDACSRYDHESTWKQLRKIGQTHSFQKSKWYRMWKAGPGARVDTLVFTGELGSGKSVLAANIVDDLVLKQASIHKDLDEMQTDMMGNLETENTAPLPVCFFFCRYDNSDSLNARTILGSFLRQLLDTLPELWTLSDLLHLTKYGEFDWDDLRHIVYRVLPSPYPAFLILDGIDECQESEVRKVVHELGGFQDHLGLRICITMREEADNIQRMRLDDFSRPARALIPDNREDISRFILAELENRVESGQLELGDPALVLEIQQALSTKAEGMFLWVVLQIESLCGQKTDEDIRFALSNLPKNLGETFARILRRSTKSVSDASVQRRILELMVSARRPLTTEELREALAVIPGHSEWRPERLINNIYSTLACCGCLILEDEEDQTVRFVHHSVRQFLSSPEFCAESLGYTMLDSESQMAAIVVTYLNLSLFDKSVSRTVVPSVRSGPVLTGVVQSTLKSKATQGMALKLLQSFKGGTRSHDEPQVYLSRVTGRKSTAPMEFRFFSYAKSYWLHHSWIYPDTLRQLPRMLSKGTIDLRATDEQGRTALFLAAKWKNLALARTLVEAGVDVNAIDSWGDTAITYSARADDALILDFLARQGARVFNDKFKGYSVARFLRHQGITDRHYFSMLYPGIAHLLDIMENSSSSTISPSFLFELEDTVMNLDDIVSHGGIHRTQELMPKDSPLDWQRIENEIYWGKLVEGIERVLIDRDWRLEIRKMSEEQWVRDKDAWKADEYIWDADGRFWKTDIGWETDEREWKWDFDKNRWKMVEFKNAEKRQDIIEAHDYIWIWDSLGRRWDYHRKTENCVWSLGADIWERVQHPPTINGGWDEFIKRNYWDYDSVTGLGDAAVNDQRSVEDGTMVKPKHSEQTVEAFELPG</sequence>
<dbReference type="Gene3D" id="3.40.50.300">
    <property type="entry name" value="P-loop containing nucleotide triphosphate hydrolases"/>
    <property type="match status" value="1"/>
</dbReference>
<dbReference type="SUPFAM" id="SSF52540">
    <property type="entry name" value="P-loop containing nucleoside triphosphate hydrolases"/>
    <property type="match status" value="1"/>
</dbReference>
<evidence type="ECO:0000256" key="1">
    <source>
        <dbReference type="ARBA" id="ARBA00022737"/>
    </source>
</evidence>
<dbReference type="PANTHER" id="PTHR10039:SF10">
    <property type="entry name" value="NACHT DOMAIN-CONTAINING PROTEIN"/>
    <property type="match status" value="1"/>
</dbReference>
<evidence type="ECO:0000313" key="6">
    <source>
        <dbReference type="Proteomes" id="UP001201980"/>
    </source>
</evidence>
<dbReference type="PROSITE" id="PS50088">
    <property type="entry name" value="ANK_REPEAT"/>
    <property type="match status" value="1"/>
</dbReference>
<comment type="caution">
    <text evidence="5">The sequence shown here is derived from an EMBL/GenBank/DDBJ whole genome shotgun (WGS) entry which is preliminary data.</text>
</comment>
<keyword evidence="1" id="KW-0677">Repeat</keyword>
<dbReference type="Proteomes" id="UP001201980">
    <property type="component" value="Unassembled WGS sequence"/>
</dbReference>
<dbReference type="InterPro" id="IPR054471">
    <property type="entry name" value="GPIID_WHD"/>
</dbReference>
<dbReference type="Pfam" id="PF22939">
    <property type="entry name" value="WHD_GPIID"/>
    <property type="match status" value="1"/>
</dbReference>
<feature type="repeat" description="ANK" evidence="2">
    <location>
        <begin position="823"/>
        <end position="855"/>
    </location>
</feature>
<dbReference type="Pfam" id="PF12796">
    <property type="entry name" value="Ank_2"/>
    <property type="match status" value="1"/>
</dbReference>
<organism evidence="5 6">
    <name type="scientific">Zalerion maritima</name>
    <dbReference type="NCBI Taxonomy" id="339359"/>
    <lineage>
        <taxon>Eukaryota</taxon>
        <taxon>Fungi</taxon>
        <taxon>Dikarya</taxon>
        <taxon>Ascomycota</taxon>
        <taxon>Pezizomycotina</taxon>
        <taxon>Sordariomycetes</taxon>
        <taxon>Lulworthiomycetidae</taxon>
        <taxon>Lulworthiales</taxon>
        <taxon>Lulworthiaceae</taxon>
        <taxon>Zalerion</taxon>
    </lineage>
</organism>
<dbReference type="SUPFAM" id="SSF48403">
    <property type="entry name" value="Ankyrin repeat"/>
    <property type="match status" value="1"/>
</dbReference>
<dbReference type="InterPro" id="IPR002110">
    <property type="entry name" value="Ankyrin_rpt"/>
</dbReference>
<accession>A0AAD5RWF3</accession>
<dbReference type="InterPro" id="IPR036770">
    <property type="entry name" value="Ankyrin_rpt-contain_sf"/>
</dbReference>
<feature type="domain" description="GPI inositol-deacylase winged helix" evidence="3">
    <location>
        <begin position="604"/>
        <end position="681"/>
    </location>
</feature>
<evidence type="ECO:0000259" key="3">
    <source>
        <dbReference type="Pfam" id="PF22939"/>
    </source>
</evidence>
<proteinExistence type="predicted"/>
<gene>
    <name evidence="5" type="ORF">MKZ38_006665</name>
</gene>
<evidence type="ECO:0000256" key="2">
    <source>
        <dbReference type="PROSITE-ProRule" id="PRU00023"/>
    </source>
</evidence>
<dbReference type="PANTHER" id="PTHR10039">
    <property type="entry name" value="AMELOGENIN"/>
    <property type="match status" value="1"/>
</dbReference>
<evidence type="ECO:0000259" key="4">
    <source>
        <dbReference type="Pfam" id="PF24883"/>
    </source>
</evidence>
<keyword evidence="6" id="KW-1185">Reference proteome</keyword>
<dbReference type="EMBL" id="JAKWBI020000040">
    <property type="protein sequence ID" value="KAJ2905009.1"/>
    <property type="molecule type" value="Genomic_DNA"/>
</dbReference>
<reference evidence="5" key="1">
    <citation type="submission" date="2022-07" db="EMBL/GenBank/DDBJ databases">
        <title>Draft genome sequence of Zalerion maritima ATCC 34329, a (micro)plastics degrading marine fungus.</title>
        <authorList>
            <person name="Paco A."/>
            <person name="Goncalves M.F.M."/>
            <person name="Rocha-Santos T.A.P."/>
            <person name="Alves A."/>
        </authorList>
    </citation>
    <scope>NUCLEOTIDE SEQUENCE</scope>
    <source>
        <strain evidence="5">ATCC 34329</strain>
    </source>
</reference>
<dbReference type="Gene3D" id="1.25.40.20">
    <property type="entry name" value="Ankyrin repeat-containing domain"/>
    <property type="match status" value="1"/>
</dbReference>